<evidence type="ECO:0000313" key="2">
    <source>
        <dbReference type="EMBL" id="QCT71695.1"/>
    </source>
</evidence>
<sequence>MKNKILQKSSALLAALLLLPTLFSGCQSVEDQNYTVPDSQSAESVTLRFFGNKNEALNVMVIENILKAYMEENPGVNITYESVKGNDYFDVLEKRMKSGNGDDIFMLNHDTTLELMKTGDLADLSDLSTLPDFSPGVRGQMEIDGRVPFVPTSISAFGLYCNLDLLKAYGVEVPETYEAFLAACDTFVEKDKTPIVANNDISLKTLAISRGMFEVYQSENPDSLLEQMNTDPSLLARYMRPGFEMVENFIESGYVDAKRTLETEKTKDDLDDFITGEYPFMLTGAWASPRVEAMNPDFSYKVYPYPVQADGSVLVTNVDTRVAVNAKGAHVEEAKKFLEYLTQKDVMWEFVDGQSSFSPLTDKRLPSDQAVQPLSSYMTNGRSMLGADSNLKYPIWDLSRESVRQLLSGEKTDTVLAGFEAGLRKSQEGGIE</sequence>
<name>A0A4P9CA84_EUBML</name>
<accession>A0A4P9CA84</accession>
<dbReference type="Proteomes" id="UP000218387">
    <property type="component" value="Chromosome"/>
</dbReference>
<evidence type="ECO:0000313" key="3">
    <source>
        <dbReference type="Proteomes" id="UP000218387"/>
    </source>
</evidence>
<dbReference type="InterPro" id="IPR050490">
    <property type="entry name" value="Bact_solute-bd_prot1"/>
</dbReference>
<keyword evidence="1" id="KW-0732">Signal</keyword>
<reference evidence="2 3" key="1">
    <citation type="submission" date="2018-05" db="EMBL/GenBank/DDBJ databases">
        <title>Genome comparison of Eubacterium sp.</title>
        <authorList>
            <person name="Feng Y."/>
            <person name="Sanchez-Andrea I."/>
            <person name="Stams A.J.M."/>
            <person name="De Vos W.M."/>
        </authorList>
    </citation>
    <scope>NUCLEOTIDE SEQUENCE [LARGE SCALE GENOMIC DNA]</scope>
    <source>
        <strain evidence="2 3">YI</strain>
    </source>
</reference>
<organism evidence="2 3">
    <name type="scientific">Eubacterium maltosivorans</name>
    <dbReference type="NCBI Taxonomy" id="2041044"/>
    <lineage>
        <taxon>Bacteria</taxon>
        <taxon>Bacillati</taxon>
        <taxon>Bacillota</taxon>
        <taxon>Clostridia</taxon>
        <taxon>Eubacteriales</taxon>
        <taxon>Eubacteriaceae</taxon>
        <taxon>Eubacterium</taxon>
    </lineage>
</organism>
<dbReference type="PROSITE" id="PS51257">
    <property type="entry name" value="PROKAR_LIPOPROTEIN"/>
    <property type="match status" value="1"/>
</dbReference>
<dbReference type="EMBL" id="CP029487">
    <property type="protein sequence ID" value="QCT71695.1"/>
    <property type="molecule type" value="Genomic_DNA"/>
</dbReference>
<dbReference type="AlphaFoldDB" id="A0A4P9CA84"/>
<dbReference type="Gene3D" id="3.40.190.10">
    <property type="entry name" value="Periplasmic binding protein-like II"/>
    <property type="match status" value="2"/>
</dbReference>
<keyword evidence="3" id="KW-1185">Reference proteome</keyword>
<dbReference type="KEGG" id="emt:CPZ25_010275"/>
<protein>
    <submittedName>
        <fullName evidence="2">Cellulose synthase</fullName>
    </submittedName>
</protein>
<dbReference type="PANTHER" id="PTHR43649">
    <property type="entry name" value="ARABINOSE-BINDING PROTEIN-RELATED"/>
    <property type="match status" value="1"/>
</dbReference>
<proteinExistence type="predicted"/>
<feature type="signal peptide" evidence="1">
    <location>
        <begin position="1"/>
        <end position="24"/>
    </location>
</feature>
<feature type="chain" id="PRO_5038874200" evidence="1">
    <location>
        <begin position="25"/>
        <end position="432"/>
    </location>
</feature>
<dbReference type="InterPro" id="IPR006059">
    <property type="entry name" value="SBP"/>
</dbReference>
<dbReference type="SUPFAM" id="SSF53850">
    <property type="entry name" value="Periplasmic binding protein-like II"/>
    <property type="match status" value="1"/>
</dbReference>
<evidence type="ECO:0000256" key="1">
    <source>
        <dbReference type="SAM" id="SignalP"/>
    </source>
</evidence>
<gene>
    <name evidence="2" type="ORF">CPZ25_010275</name>
</gene>
<dbReference type="RefSeq" id="WP_096918666.1">
    <property type="nucleotide sequence ID" value="NZ_CP029487.1"/>
</dbReference>
<dbReference type="Pfam" id="PF01547">
    <property type="entry name" value="SBP_bac_1"/>
    <property type="match status" value="1"/>
</dbReference>
<dbReference type="PANTHER" id="PTHR43649:SF12">
    <property type="entry name" value="DIACETYLCHITOBIOSE BINDING PROTEIN DASA"/>
    <property type="match status" value="1"/>
</dbReference>